<evidence type="ECO:0000256" key="5">
    <source>
        <dbReference type="ARBA" id="ARBA00023136"/>
    </source>
</evidence>
<dbReference type="InterPro" id="IPR037185">
    <property type="entry name" value="EmrE-like"/>
</dbReference>
<evidence type="ECO:0000256" key="6">
    <source>
        <dbReference type="RuleBase" id="RU363077"/>
    </source>
</evidence>
<evidence type="ECO:0000256" key="1">
    <source>
        <dbReference type="ARBA" id="ARBA00004141"/>
    </source>
</evidence>
<dbReference type="OrthoDB" id="670984at2759"/>
<dbReference type="Proteomes" id="UP000095767">
    <property type="component" value="Unassembled WGS sequence"/>
</dbReference>
<protein>
    <recommendedName>
        <fullName evidence="6">WAT1-related protein</fullName>
    </recommendedName>
</protein>
<evidence type="ECO:0000256" key="3">
    <source>
        <dbReference type="ARBA" id="ARBA00022692"/>
    </source>
</evidence>
<feature type="domain" description="EamA" evidence="7">
    <location>
        <begin position="196"/>
        <end position="317"/>
    </location>
</feature>
<feature type="transmembrane region" description="Helical" evidence="6">
    <location>
        <begin position="55"/>
        <end position="76"/>
    </location>
</feature>
<comment type="subcellular location">
    <subcellularLocation>
        <location evidence="1 6">Membrane</location>
        <topology evidence="1 6">Multi-pass membrane protein</topology>
    </subcellularLocation>
</comment>
<feature type="transmembrane region" description="Helical" evidence="6">
    <location>
        <begin position="226"/>
        <end position="246"/>
    </location>
</feature>
<feature type="transmembrane region" description="Helical" evidence="6">
    <location>
        <begin position="22"/>
        <end position="43"/>
    </location>
</feature>
<dbReference type="AlphaFoldDB" id="A0A1E5V6I9"/>
<reference evidence="8 9" key="1">
    <citation type="submission" date="2016-09" db="EMBL/GenBank/DDBJ databases">
        <title>The draft genome of Dichanthelium oligosanthes: A C3 panicoid grass species.</title>
        <authorList>
            <person name="Studer A.J."/>
            <person name="Schnable J.C."/>
            <person name="Brutnell T.P."/>
        </authorList>
    </citation>
    <scope>NUCLEOTIDE SEQUENCE [LARGE SCALE GENOMIC DNA]</scope>
    <source>
        <strain evidence="9">cv. Kellogg 1175</strain>
        <tissue evidence="8">Leaf</tissue>
    </source>
</reference>
<feature type="transmembrane region" description="Helical" evidence="6">
    <location>
        <begin position="88"/>
        <end position="111"/>
    </location>
</feature>
<gene>
    <name evidence="8" type="ORF">BAE44_0018205</name>
</gene>
<dbReference type="GO" id="GO:0022857">
    <property type="term" value="F:transmembrane transporter activity"/>
    <property type="evidence" value="ECO:0007669"/>
    <property type="project" value="InterPro"/>
</dbReference>
<feature type="domain" description="EamA" evidence="7">
    <location>
        <begin position="29"/>
        <end position="167"/>
    </location>
</feature>
<dbReference type="EMBL" id="LWDX02049704">
    <property type="protein sequence ID" value="OEL20776.1"/>
    <property type="molecule type" value="Genomic_DNA"/>
</dbReference>
<dbReference type="InterPro" id="IPR000620">
    <property type="entry name" value="EamA_dom"/>
</dbReference>
<keyword evidence="4 6" id="KW-1133">Transmembrane helix</keyword>
<dbReference type="InterPro" id="IPR030184">
    <property type="entry name" value="WAT1-related"/>
</dbReference>
<keyword evidence="3 6" id="KW-0812">Transmembrane</keyword>
<dbReference type="GO" id="GO:0016020">
    <property type="term" value="C:membrane"/>
    <property type="evidence" value="ECO:0007669"/>
    <property type="project" value="UniProtKB-SubCell"/>
</dbReference>
<evidence type="ECO:0000313" key="8">
    <source>
        <dbReference type="EMBL" id="OEL20776.1"/>
    </source>
</evidence>
<accession>A0A1E5V6I9</accession>
<dbReference type="Pfam" id="PF00892">
    <property type="entry name" value="EamA"/>
    <property type="match status" value="2"/>
</dbReference>
<feature type="transmembrane region" description="Helical" evidence="6">
    <location>
        <begin position="117"/>
        <end position="137"/>
    </location>
</feature>
<sequence>MEEDSDVGDDAVERKKTAAAGLMWKAPAAMVLVQLIITGLTLLSKVVISNGMFIFALHAYRSAFGTMCILPLALFYERGKWKEMNWRALGWIFLNSCIGYAVPTCLNYYGLRDTTPSYAVIFLNIIPLITFVLSLVLRMETLRFGTATGSLKIVGILLAVGGTMLVSFYKGKALHLWGSILQHRNEQVHVANHHVRGTILLLGSSFTFACWYPIQSMVNKVYPHRYWSSMATCFLGGLQTTLIGIIRRRERNTWKLGWDLQLLTIVYTGALATAVRYNLESWVVSKRGPVYPPMFIPLITVFTVVLGSILLGDAITIGRLDPSWCSNRNYRALCFSLGQIKRAAQKVNSVNGGSGRR</sequence>
<name>A0A1E5V6I9_9POAL</name>
<keyword evidence="5 6" id="KW-0472">Membrane</keyword>
<organism evidence="8 9">
    <name type="scientific">Dichanthelium oligosanthes</name>
    <dbReference type="NCBI Taxonomy" id="888268"/>
    <lineage>
        <taxon>Eukaryota</taxon>
        <taxon>Viridiplantae</taxon>
        <taxon>Streptophyta</taxon>
        <taxon>Embryophyta</taxon>
        <taxon>Tracheophyta</taxon>
        <taxon>Spermatophyta</taxon>
        <taxon>Magnoliopsida</taxon>
        <taxon>Liliopsida</taxon>
        <taxon>Poales</taxon>
        <taxon>Poaceae</taxon>
        <taxon>PACMAD clade</taxon>
        <taxon>Panicoideae</taxon>
        <taxon>Panicodae</taxon>
        <taxon>Paniceae</taxon>
        <taxon>Dichantheliinae</taxon>
        <taxon>Dichanthelium</taxon>
    </lineage>
</organism>
<feature type="transmembrane region" description="Helical" evidence="6">
    <location>
        <begin position="258"/>
        <end position="279"/>
    </location>
</feature>
<dbReference type="PANTHER" id="PTHR31218">
    <property type="entry name" value="WAT1-RELATED PROTEIN"/>
    <property type="match status" value="1"/>
</dbReference>
<feature type="transmembrane region" description="Helical" evidence="6">
    <location>
        <begin position="149"/>
        <end position="169"/>
    </location>
</feature>
<dbReference type="SUPFAM" id="SSF103481">
    <property type="entry name" value="Multidrug resistance efflux transporter EmrE"/>
    <property type="match status" value="1"/>
</dbReference>
<evidence type="ECO:0000313" key="9">
    <source>
        <dbReference type="Proteomes" id="UP000095767"/>
    </source>
</evidence>
<comment type="caution">
    <text evidence="8">The sequence shown here is derived from an EMBL/GenBank/DDBJ whole genome shotgun (WGS) entry which is preliminary data.</text>
</comment>
<evidence type="ECO:0000256" key="2">
    <source>
        <dbReference type="ARBA" id="ARBA00007635"/>
    </source>
</evidence>
<feature type="transmembrane region" description="Helical" evidence="6">
    <location>
        <begin position="291"/>
        <end position="311"/>
    </location>
</feature>
<evidence type="ECO:0000259" key="7">
    <source>
        <dbReference type="Pfam" id="PF00892"/>
    </source>
</evidence>
<proteinExistence type="inferred from homology"/>
<comment type="similarity">
    <text evidence="2 6">Belongs to the drug/metabolite transporter (DMT) superfamily. Plant drug/metabolite exporter (P-DME) (TC 2.A.7.4) family.</text>
</comment>
<keyword evidence="9" id="KW-1185">Reference proteome</keyword>
<evidence type="ECO:0000256" key="4">
    <source>
        <dbReference type="ARBA" id="ARBA00022989"/>
    </source>
</evidence>